<dbReference type="AlphaFoldDB" id="A0A8E2EPV3"/>
<keyword evidence="3" id="KW-1185">Reference proteome</keyword>
<dbReference type="EMBL" id="KV750916">
    <property type="protein sequence ID" value="OCL02650.1"/>
    <property type="molecule type" value="Genomic_DNA"/>
</dbReference>
<evidence type="ECO:0000313" key="3">
    <source>
        <dbReference type="Proteomes" id="UP000250140"/>
    </source>
</evidence>
<reference evidence="2 3" key="1">
    <citation type="journal article" date="2016" name="Nat. Commun.">
        <title>Ectomycorrhizal ecology is imprinted in the genome of the dominant symbiotic fungus Cenococcum geophilum.</title>
        <authorList>
            <consortium name="DOE Joint Genome Institute"/>
            <person name="Peter M."/>
            <person name="Kohler A."/>
            <person name="Ohm R.A."/>
            <person name="Kuo A."/>
            <person name="Krutzmann J."/>
            <person name="Morin E."/>
            <person name="Arend M."/>
            <person name="Barry K.W."/>
            <person name="Binder M."/>
            <person name="Choi C."/>
            <person name="Clum A."/>
            <person name="Copeland A."/>
            <person name="Grisel N."/>
            <person name="Haridas S."/>
            <person name="Kipfer T."/>
            <person name="LaButti K."/>
            <person name="Lindquist E."/>
            <person name="Lipzen A."/>
            <person name="Maire R."/>
            <person name="Meier B."/>
            <person name="Mihaltcheva S."/>
            <person name="Molinier V."/>
            <person name="Murat C."/>
            <person name="Poggeler S."/>
            <person name="Quandt C.A."/>
            <person name="Sperisen C."/>
            <person name="Tritt A."/>
            <person name="Tisserant E."/>
            <person name="Crous P.W."/>
            <person name="Henrissat B."/>
            <person name="Nehls U."/>
            <person name="Egli S."/>
            <person name="Spatafora J.W."/>
            <person name="Grigoriev I.V."/>
            <person name="Martin F.M."/>
        </authorList>
    </citation>
    <scope>NUCLEOTIDE SEQUENCE [LARGE SCALE GENOMIC DNA]</scope>
    <source>
        <strain evidence="2 3">CBS 207.34</strain>
    </source>
</reference>
<proteinExistence type="predicted"/>
<feature type="domain" description="CorA-like transporter" evidence="1">
    <location>
        <begin position="78"/>
        <end position="144"/>
    </location>
</feature>
<feature type="non-terminal residue" evidence="2">
    <location>
        <position position="1"/>
    </location>
</feature>
<name>A0A8E2EPV3_9PEZI</name>
<sequence>IRTMAKITLPDEFQRSYMSFREYPSNAILRGTTTYRMTLQPLKEQLGAIESDLCLMEPDDYKKFEVPIRDLHTASGLGRRDIQERFKEMTGKDGRPEDKSFDTIDDCLRSSLAAHLLYSHWSTEGWRWYIRWLEGVIDTESSMAIYGPRGRGYAHKDYKPYDIQDLQYWLDKTSEAIMVMGANVDVISALQRFYFSLRENKDFPDILKQSNADDI</sequence>
<protein>
    <recommendedName>
        <fullName evidence="1">CorA-like transporter domain-containing protein</fullName>
    </recommendedName>
</protein>
<dbReference type="OrthoDB" id="5396681at2759"/>
<evidence type="ECO:0000313" key="2">
    <source>
        <dbReference type="EMBL" id="OCL02650.1"/>
    </source>
</evidence>
<feature type="non-terminal residue" evidence="2">
    <location>
        <position position="215"/>
    </location>
</feature>
<evidence type="ECO:0000259" key="1">
    <source>
        <dbReference type="Pfam" id="PF26616"/>
    </source>
</evidence>
<accession>A0A8E2EPV3</accession>
<organism evidence="2 3">
    <name type="scientific">Glonium stellatum</name>
    <dbReference type="NCBI Taxonomy" id="574774"/>
    <lineage>
        <taxon>Eukaryota</taxon>
        <taxon>Fungi</taxon>
        <taxon>Dikarya</taxon>
        <taxon>Ascomycota</taxon>
        <taxon>Pezizomycotina</taxon>
        <taxon>Dothideomycetes</taxon>
        <taxon>Pleosporomycetidae</taxon>
        <taxon>Gloniales</taxon>
        <taxon>Gloniaceae</taxon>
        <taxon>Glonium</taxon>
    </lineage>
</organism>
<dbReference type="Pfam" id="PF26616">
    <property type="entry name" value="CorA-like"/>
    <property type="match status" value="1"/>
</dbReference>
<dbReference type="InterPro" id="IPR058257">
    <property type="entry name" value="CorA-like_dom"/>
</dbReference>
<dbReference type="Proteomes" id="UP000250140">
    <property type="component" value="Unassembled WGS sequence"/>
</dbReference>
<gene>
    <name evidence="2" type="ORF">AOQ84DRAFT_266113</name>
</gene>